<dbReference type="PANTHER" id="PTHR35871">
    <property type="entry name" value="EXPRESSED PROTEIN"/>
    <property type="match status" value="1"/>
</dbReference>
<proteinExistence type="predicted"/>
<dbReference type="Proteomes" id="UP000719766">
    <property type="component" value="Unassembled WGS sequence"/>
</dbReference>
<dbReference type="OrthoDB" id="3218065at2759"/>
<keyword evidence="3" id="KW-1185">Reference proteome</keyword>
<evidence type="ECO:0000313" key="2">
    <source>
        <dbReference type="EMBL" id="KAG1794632.1"/>
    </source>
</evidence>
<sequence>MRAFTQKGAAQKPVQEKIAPVHGNIQYVPSLLPVGFLSDFSSDEDDGGSNTNMDHSDDHHGTSSVSSALPRKRQKLEVPYREQRKQKQAAKQAELEHAYKDITKHLKSKKTVFVGGPRGLQARRARTIEVHLMLVVKNKHSFKVASEMAAETNGFAAKWGGRQVRGWTREWMRTRKLPVSQWGRHAKISSLLDDPAIASELRTFMRSNKWSMDPQKLAKFTNNELLHTEATKYLEGIVQTEMPQGLKRYIELELFPRIHMKVGRGVSLSTARRWLPNDGQSMSWVPDGEHKLRKKGAGRGLHQSSIICSTVGHLEEAAHTIEYGKNYEGYWNGEMFVAQLRDKIIPAFERAHGPGYQALFLIDNSQGHSAYADDALLISRMNVNPGGKQAQMKDGWFIDAGGQKVIQPMIFPSDHHDHPNEPKGIKARYLRENCDYTFETLKTNLPKAMASVRLSTIRLWEHRMHRWMSAYRSGLETKTAQLQVKEFSSRKYKSHRRVPETVACLFD</sequence>
<dbReference type="RefSeq" id="XP_041160743.1">
    <property type="nucleotide sequence ID" value="XM_041297831.1"/>
</dbReference>
<feature type="region of interest" description="Disordered" evidence="1">
    <location>
        <begin position="39"/>
        <end position="88"/>
    </location>
</feature>
<accession>A0A9P7ASN5</accession>
<feature type="region of interest" description="Disordered" evidence="1">
    <location>
        <begin position="1"/>
        <end position="20"/>
    </location>
</feature>
<dbReference type="AlphaFoldDB" id="A0A9P7ASN5"/>
<evidence type="ECO:0008006" key="4">
    <source>
        <dbReference type="Google" id="ProtNLM"/>
    </source>
</evidence>
<dbReference type="PANTHER" id="PTHR35871:SF1">
    <property type="entry name" value="CXC1-LIKE CYSTEINE CLUSTER ASSOCIATED WITH KDZ TRANSPOSASES DOMAIN-CONTAINING PROTEIN"/>
    <property type="match status" value="1"/>
</dbReference>
<dbReference type="EMBL" id="JABBWE010000025">
    <property type="protein sequence ID" value="KAG1794632.1"/>
    <property type="molecule type" value="Genomic_DNA"/>
</dbReference>
<reference evidence="2" key="1">
    <citation type="journal article" date="2020" name="New Phytol.">
        <title>Comparative genomics reveals dynamic genome evolution in host specialist ectomycorrhizal fungi.</title>
        <authorList>
            <person name="Lofgren L.A."/>
            <person name="Nguyen N.H."/>
            <person name="Vilgalys R."/>
            <person name="Ruytinx J."/>
            <person name="Liao H.L."/>
            <person name="Branco S."/>
            <person name="Kuo A."/>
            <person name="LaButti K."/>
            <person name="Lipzen A."/>
            <person name="Andreopoulos W."/>
            <person name="Pangilinan J."/>
            <person name="Riley R."/>
            <person name="Hundley H."/>
            <person name="Na H."/>
            <person name="Barry K."/>
            <person name="Grigoriev I.V."/>
            <person name="Stajich J.E."/>
            <person name="Kennedy P.G."/>
        </authorList>
    </citation>
    <scope>NUCLEOTIDE SEQUENCE</scope>
    <source>
        <strain evidence="2">S12</strain>
    </source>
</reference>
<gene>
    <name evidence="2" type="ORF">HD556DRAFT_1236516</name>
</gene>
<evidence type="ECO:0000256" key="1">
    <source>
        <dbReference type="SAM" id="MobiDB-lite"/>
    </source>
</evidence>
<dbReference type="GeneID" id="64591595"/>
<protein>
    <recommendedName>
        <fullName evidence="4">DDE-1 domain-containing protein</fullName>
    </recommendedName>
</protein>
<comment type="caution">
    <text evidence="2">The sequence shown here is derived from an EMBL/GenBank/DDBJ whole genome shotgun (WGS) entry which is preliminary data.</text>
</comment>
<organism evidence="2 3">
    <name type="scientific">Suillus plorans</name>
    <dbReference type="NCBI Taxonomy" id="116603"/>
    <lineage>
        <taxon>Eukaryota</taxon>
        <taxon>Fungi</taxon>
        <taxon>Dikarya</taxon>
        <taxon>Basidiomycota</taxon>
        <taxon>Agaricomycotina</taxon>
        <taxon>Agaricomycetes</taxon>
        <taxon>Agaricomycetidae</taxon>
        <taxon>Boletales</taxon>
        <taxon>Suillineae</taxon>
        <taxon>Suillaceae</taxon>
        <taxon>Suillus</taxon>
    </lineage>
</organism>
<name>A0A9P7ASN5_9AGAM</name>
<feature type="compositionally biased region" description="Basic and acidic residues" evidence="1">
    <location>
        <begin position="75"/>
        <end position="85"/>
    </location>
</feature>
<evidence type="ECO:0000313" key="3">
    <source>
        <dbReference type="Proteomes" id="UP000719766"/>
    </source>
</evidence>